<dbReference type="PROSITE" id="PS50263">
    <property type="entry name" value="CN_HYDROLASE"/>
    <property type="match status" value="1"/>
</dbReference>
<keyword evidence="2" id="KW-0378">Hydrolase</keyword>
<reference evidence="3 4" key="1">
    <citation type="submission" date="2015-11" db="EMBL/GenBank/DDBJ databases">
        <title>Genomic analysis of 38 Legionella species identifies large and diverse effector repertoires.</title>
        <authorList>
            <person name="Burstein D."/>
            <person name="Amaro F."/>
            <person name="Zusman T."/>
            <person name="Lifshitz Z."/>
            <person name="Cohen O."/>
            <person name="Gilbert J.A."/>
            <person name="Pupko T."/>
            <person name="Shuman H.A."/>
            <person name="Segal G."/>
        </authorList>
    </citation>
    <scope>NUCLEOTIDE SEQUENCE [LARGE SCALE GENOMIC DNA]</scope>
    <source>
        <strain evidence="3 4">ATCC 49504</strain>
    </source>
</reference>
<organism evidence="3 4">
    <name type="scientific">Legionella geestiana</name>
    <dbReference type="NCBI Taxonomy" id="45065"/>
    <lineage>
        <taxon>Bacteria</taxon>
        <taxon>Pseudomonadati</taxon>
        <taxon>Pseudomonadota</taxon>
        <taxon>Gammaproteobacteria</taxon>
        <taxon>Legionellales</taxon>
        <taxon>Legionellaceae</taxon>
        <taxon>Legionella</taxon>
    </lineage>
</organism>
<comment type="caution">
    <text evidence="3">The sequence shown here is derived from an EMBL/GenBank/DDBJ whole genome shotgun (WGS) entry which is preliminary data.</text>
</comment>
<dbReference type="InterPro" id="IPR001110">
    <property type="entry name" value="UPF0012_CS"/>
</dbReference>
<dbReference type="GO" id="GO:0016811">
    <property type="term" value="F:hydrolase activity, acting on carbon-nitrogen (but not peptide) bonds, in linear amides"/>
    <property type="evidence" value="ECO:0007669"/>
    <property type="project" value="InterPro"/>
</dbReference>
<evidence type="ECO:0000313" key="4">
    <source>
        <dbReference type="Proteomes" id="UP000054785"/>
    </source>
</evidence>
<dbReference type="InterPro" id="IPR036526">
    <property type="entry name" value="C-N_Hydrolase_sf"/>
</dbReference>
<dbReference type="CDD" id="cd07572">
    <property type="entry name" value="nit"/>
    <property type="match status" value="1"/>
</dbReference>
<dbReference type="OrthoDB" id="9811121at2"/>
<dbReference type="Pfam" id="PF00795">
    <property type="entry name" value="CN_hydrolase"/>
    <property type="match status" value="1"/>
</dbReference>
<dbReference type="Proteomes" id="UP000054785">
    <property type="component" value="Unassembled WGS sequence"/>
</dbReference>
<dbReference type="EMBL" id="LNYC01000037">
    <property type="protein sequence ID" value="KTD00180.1"/>
    <property type="molecule type" value="Genomic_DNA"/>
</dbReference>
<dbReference type="RefSeq" id="WP_051550989.1">
    <property type="nucleotide sequence ID" value="NZ_CAAAHN010000001.1"/>
</dbReference>
<sequence>MARVAVIQLCASADIVENLRQIESLCERAKAQGASLVALPENCAFMGASERAKLALSEAFGEGPLQEAIAAMARRFGLWIVAGTLPLKGSGERVRASSLVFDEHGKCAARYDKIHLFDVRVSEKEAHEESRTIEPGDKLVVVDTPAGRLGLSVCYDVRFPELYRALALKGAELFTMVSAFTRTTGAAHWDVLLRARAIENQCFVLAPNQCGQHASGRETWGHSRIINPWGEVIAQLDEEEGAVSADIDLHALKALRRTFPVASHRVLQTDLPIVEHKAYE</sequence>
<dbReference type="PROSITE" id="PS01227">
    <property type="entry name" value="UPF0012"/>
    <property type="match status" value="1"/>
</dbReference>
<dbReference type="PANTHER" id="PTHR23088">
    <property type="entry name" value="NITRILASE-RELATED"/>
    <property type="match status" value="1"/>
</dbReference>
<dbReference type="InterPro" id="IPR003010">
    <property type="entry name" value="C-N_Hydrolase"/>
</dbReference>
<proteinExistence type="inferred from homology"/>
<dbReference type="AlphaFoldDB" id="A0A0W0TWV2"/>
<gene>
    <name evidence="3" type="primary">nitA</name>
    <name evidence="3" type="ORF">Lgee_1092</name>
</gene>
<dbReference type="Gene3D" id="3.60.110.10">
    <property type="entry name" value="Carbon-nitrogen hydrolase"/>
    <property type="match status" value="1"/>
</dbReference>
<protein>
    <submittedName>
        <fullName evidence="3">Nitrilase</fullName>
    </submittedName>
</protein>
<evidence type="ECO:0000256" key="2">
    <source>
        <dbReference type="ARBA" id="ARBA00022801"/>
    </source>
</evidence>
<name>A0A0W0TWV2_9GAMM</name>
<dbReference type="SUPFAM" id="SSF56317">
    <property type="entry name" value="Carbon-nitrogen hydrolase"/>
    <property type="match status" value="1"/>
</dbReference>
<dbReference type="STRING" id="45065.Lgee_1092"/>
<dbReference type="PANTHER" id="PTHR23088:SF27">
    <property type="entry name" value="DEAMINATED GLUTATHIONE AMIDASE"/>
    <property type="match status" value="1"/>
</dbReference>
<comment type="similarity">
    <text evidence="1">Belongs to the carbon-nitrogen hydrolase superfamily. NIT1/NIT2 family.</text>
</comment>
<accession>A0A0W0TWV2</accession>
<dbReference type="PATRIC" id="fig|45065.4.peg.1168"/>
<dbReference type="InterPro" id="IPR045254">
    <property type="entry name" value="Nit1/2_C-N_Hydrolase"/>
</dbReference>
<keyword evidence="4" id="KW-1185">Reference proteome</keyword>
<evidence type="ECO:0000313" key="3">
    <source>
        <dbReference type="EMBL" id="KTD00180.1"/>
    </source>
</evidence>
<evidence type="ECO:0000256" key="1">
    <source>
        <dbReference type="ARBA" id="ARBA00010613"/>
    </source>
</evidence>